<evidence type="ECO:0000256" key="1">
    <source>
        <dbReference type="SAM" id="SignalP"/>
    </source>
</evidence>
<dbReference type="Proteomes" id="UP000639643">
    <property type="component" value="Unassembled WGS sequence"/>
</dbReference>
<protein>
    <submittedName>
        <fullName evidence="2">Uncharacterized protein</fullName>
    </submittedName>
</protein>
<keyword evidence="1" id="KW-0732">Signal</keyword>
<gene>
    <name evidence="2" type="ORF">CMUS01_02576</name>
</gene>
<feature type="chain" id="PRO_5034679197" evidence="1">
    <location>
        <begin position="26"/>
        <end position="129"/>
    </location>
</feature>
<comment type="caution">
    <text evidence="2">The sequence shown here is derived from an EMBL/GenBank/DDBJ whole genome shotgun (WGS) entry which is preliminary data.</text>
</comment>
<proteinExistence type="predicted"/>
<dbReference type="EMBL" id="WIGM01000055">
    <property type="protein sequence ID" value="KAF6842920.1"/>
    <property type="molecule type" value="Genomic_DNA"/>
</dbReference>
<evidence type="ECO:0000313" key="3">
    <source>
        <dbReference type="Proteomes" id="UP000639643"/>
    </source>
</evidence>
<sequence length="129" mass="14858">MQFQWFFEATTTLLAVDLISELVTCAGPSPAALWDPSLRMEHVNARLRQVHAADEDSRTWRGCHIGPYHWVVMGRFFRGRGLQLKSGVQRSRPGQAIQRSEWAWMMNVWVGEETDGRYSRNPLISAQKQ</sequence>
<accession>A0A8H6NUL9</accession>
<evidence type="ECO:0000313" key="2">
    <source>
        <dbReference type="EMBL" id="KAF6842920.1"/>
    </source>
</evidence>
<organism evidence="2 3">
    <name type="scientific">Colletotrichum musicola</name>
    <dbReference type="NCBI Taxonomy" id="2175873"/>
    <lineage>
        <taxon>Eukaryota</taxon>
        <taxon>Fungi</taxon>
        <taxon>Dikarya</taxon>
        <taxon>Ascomycota</taxon>
        <taxon>Pezizomycotina</taxon>
        <taxon>Sordariomycetes</taxon>
        <taxon>Hypocreomycetidae</taxon>
        <taxon>Glomerellales</taxon>
        <taxon>Glomerellaceae</taxon>
        <taxon>Colletotrichum</taxon>
        <taxon>Colletotrichum orchidearum species complex</taxon>
    </lineage>
</organism>
<dbReference type="AlphaFoldDB" id="A0A8H6NUL9"/>
<name>A0A8H6NUL9_9PEZI</name>
<feature type="signal peptide" evidence="1">
    <location>
        <begin position="1"/>
        <end position="25"/>
    </location>
</feature>
<reference evidence="2" key="1">
    <citation type="journal article" date="2020" name="Phytopathology">
        <title>Genome Sequence Resources of Colletotrichum truncatum, C. plurivorum, C. musicola, and C. sojae: Four Species Pathogenic to Soybean (Glycine max).</title>
        <authorList>
            <person name="Rogerio F."/>
            <person name="Boufleur T.R."/>
            <person name="Ciampi-Guillardi M."/>
            <person name="Sukno S.A."/>
            <person name="Thon M.R."/>
            <person name="Massola Junior N.S."/>
            <person name="Baroncelli R."/>
        </authorList>
    </citation>
    <scope>NUCLEOTIDE SEQUENCE</scope>
    <source>
        <strain evidence="2">LFN0074</strain>
    </source>
</reference>
<keyword evidence="3" id="KW-1185">Reference proteome</keyword>